<dbReference type="InterPro" id="IPR003439">
    <property type="entry name" value="ABC_transporter-like_ATP-bd"/>
</dbReference>
<dbReference type="Proteomes" id="UP000236311">
    <property type="component" value="Unassembled WGS sequence"/>
</dbReference>
<keyword evidence="2" id="KW-0813">Transport</keyword>
<keyword evidence="14" id="KW-1185">Reference proteome</keyword>
<dbReference type="InterPro" id="IPR039421">
    <property type="entry name" value="Type_1_exporter"/>
</dbReference>
<dbReference type="GO" id="GO:0015421">
    <property type="term" value="F:ABC-type oligopeptide transporter activity"/>
    <property type="evidence" value="ECO:0007669"/>
    <property type="project" value="TreeGrafter"/>
</dbReference>
<dbReference type="PANTHER" id="PTHR43394:SF1">
    <property type="entry name" value="ATP-BINDING CASSETTE SUB-FAMILY B MEMBER 10, MITOCHONDRIAL"/>
    <property type="match status" value="1"/>
</dbReference>
<keyword evidence="6 13" id="KW-0067">ATP-binding</keyword>
<keyword evidence="3" id="KW-1003">Cell membrane</keyword>
<dbReference type="Gene3D" id="1.20.1560.10">
    <property type="entry name" value="ABC transporter type 1, transmembrane domain"/>
    <property type="match status" value="1"/>
</dbReference>
<proteinExistence type="predicted"/>
<keyword evidence="4 10" id="KW-0812">Transmembrane</keyword>
<dbReference type="AlphaFoldDB" id="A0A2K4ZC94"/>
<sequence length="616" mass="67066">MMINKRLIGTVSESKKYIAGNVAAQWCSLAANIVMMTAVTGLLASLFHKTADKNNGFLTAAIAAAAVMVRYNCTLLSSRMGYLSSKTVKKTLREKIYEKLLRLGASYNEQVKTSEVVQVAVEGVEQLETYFGAYLPQFFYAMLAPLTLFSCLCFVNVPSAVVLFVCVPLIPVSIAAVQTWAKKLLSKYWGQYTALGDTFLENLQGLTTLKIYQSDSFKNEEMNREAEKFRRITMKVLTMQLNSITVMDLIAYGGAALGVIMAATQFRAGNVTLSGCLLVILLSADFFIPMRQLGSFFHVAMNGMAASDKIFRLLDLPEAEEKTGSFPQDCKIVCTGLRFSYGENSSDGGNSFNEDNSSCGGREILHGISMQFPKGGFVSIVGESGCGKSTMAAVLMGRGRGYGGSVKIGDKELSDIRETELMKNITYVSNQSYLFKGTVKENLLMGKPDASDQELWEILNRVNLAGFLKSGGGLGTLLTEKASNLSGGQRQRLALARALLHDSPVYIFDEATSNIDVESENDIMREIHALAGQKTVILISHRLASVTVSDNIYVMDKGNVAESGSHEELLAGGGVYAKLWDTQQSLENYGNSPRVYLDGHSAGVEDRDRRKDGAAG</sequence>
<dbReference type="SUPFAM" id="SSF90123">
    <property type="entry name" value="ABC transporter transmembrane region"/>
    <property type="match status" value="1"/>
</dbReference>
<evidence type="ECO:0000313" key="13">
    <source>
        <dbReference type="EMBL" id="SOY28079.1"/>
    </source>
</evidence>
<feature type="transmembrane region" description="Helical" evidence="10">
    <location>
        <begin position="268"/>
        <end position="288"/>
    </location>
</feature>
<dbReference type="InterPro" id="IPR017871">
    <property type="entry name" value="ABC_transporter-like_CS"/>
</dbReference>
<feature type="transmembrane region" description="Helical" evidence="10">
    <location>
        <begin position="21"/>
        <end position="44"/>
    </location>
</feature>
<evidence type="ECO:0000256" key="2">
    <source>
        <dbReference type="ARBA" id="ARBA00022448"/>
    </source>
</evidence>
<keyword evidence="5" id="KW-0547">Nucleotide-binding</keyword>
<evidence type="ECO:0000256" key="8">
    <source>
        <dbReference type="ARBA" id="ARBA00023136"/>
    </source>
</evidence>
<dbReference type="SMART" id="SM00382">
    <property type="entry name" value="AAA"/>
    <property type="match status" value="1"/>
</dbReference>
<feature type="transmembrane region" description="Helical" evidence="10">
    <location>
        <begin position="161"/>
        <end position="181"/>
    </location>
</feature>
<dbReference type="PANTHER" id="PTHR43394">
    <property type="entry name" value="ATP-DEPENDENT PERMEASE MDL1, MITOCHONDRIAL"/>
    <property type="match status" value="1"/>
</dbReference>
<evidence type="ECO:0000313" key="14">
    <source>
        <dbReference type="Proteomes" id="UP000236311"/>
    </source>
</evidence>
<dbReference type="EMBL" id="OFSM01000003">
    <property type="protein sequence ID" value="SOY28079.1"/>
    <property type="molecule type" value="Genomic_DNA"/>
</dbReference>
<dbReference type="InterPro" id="IPR003593">
    <property type="entry name" value="AAA+_ATPase"/>
</dbReference>
<evidence type="ECO:0000256" key="6">
    <source>
        <dbReference type="ARBA" id="ARBA00022840"/>
    </source>
</evidence>
<accession>A0A2K4ZC94</accession>
<dbReference type="Gene3D" id="3.40.50.300">
    <property type="entry name" value="P-loop containing nucleotide triphosphate hydrolases"/>
    <property type="match status" value="1"/>
</dbReference>
<evidence type="ECO:0000256" key="3">
    <source>
        <dbReference type="ARBA" id="ARBA00022475"/>
    </source>
</evidence>
<organism evidence="13 14">
    <name type="scientific">Acetatifactor muris</name>
    <dbReference type="NCBI Taxonomy" id="879566"/>
    <lineage>
        <taxon>Bacteria</taxon>
        <taxon>Bacillati</taxon>
        <taxon>Bacillota</taxon>
        <taxon>Clostridia</taxon>
        <taxon>Lachnospirales</taxon>
        <taxon>Lachnospiraceae</taxon>
        <taxon>Acetatifactor</taxon>
    </lineage>
</organism>
<feature type="transmembrane region" description="Helical" evidence="10">
    <location>
        <begin position="138"/>
        <end position="155"/>
    </location>
</feature>
<dbReference type="InterPro" id="IPR036640">
    <property type="entry name" value="ABC1_TM_sf"/>
</dbReference>
<dbReference type="Pfam" id="PF00005">
    <property type="entry name" value="ABC_tran"/>
    <property type="match status" value="1"/>
</dbReference>
<name>A0A2K4ZC94_9FIRM</name>
<dbReference type="GO" id="GO:0016887">
    <property type="term" value="F:ATP hydrolysis activity"/>
    <property type="evidence" value="ECO:0007669"/>
    <property type="project" value="InterPro"/>
</dbReference>
<dbReference type="PROSITE" id="PS50893">
    <property type="entry name" value="ABC_TRANSPORTER_2"/>
    <property type="match status" value="1"/>
</dbReference>
<feature type="region of interest" description="Disordered" evidence="9">
    <location>
        <begin position="597"/>
        <end position="616"/>
    </location>
</feature>
<dbReference type="PROSITE" id="PS00211">
    <property type="entry name" value="ABC_TRANSPORTER_1"/>
    <property type="match status" value="1"/>
</dbReference>
<evidence type="ECO:0000256" key="4">
    <source>
        <dbReference type="ARBA" id="ARBA00022692"/>
    </source>
</evidence>
<gene>
    <name evidence="13" type="primary">cydD</name>
    <name evidence="13" type="ORF">AMURIS_00786</name>
</gene>
<evidence type="ECO:0000259" key="11">
    <source>
        <dbReference type="PROSITE" id="PS50893"/>
    </source>
</evidence>
<evidence type="ECO:0000256" key="9">
    <source>
        <dbReference type="SAM" id="MobiDB-lite"/>
    </source>
</evidence>
<dbReference type="CDD" id="cd18781">
    <property type="entry name" value="ABC_6TM_AarD_CydDC_like"/>
    <property type="match status" value="1"/>
</dbReference>
<comment type="subcellular location">
    <subcellularLocation>
        <location evidence="1">Cell membrane</location>
        <topology evidence="1">Multi-pass membrane protein</topology>
    </subcellularLocation>
</comment>
<evidence type="ECO:0000259" key="12">
    <source>
        <dbReference type="PROSITE" id="PS50929"/>
    </source>
</evidence>
<evidence type="ECO:0000256" key="5">
    <source>
        <dbReference type="ARBA" id="ARBA00022741"/>
    </source>
</evidence>
<keyword evidence="7 10" id="KW-1133">Transmembrane helix</keyword>
<evidence type="ECO:0000256" key="1">
    <source>
        <dbReference type="ARBA" id="ARBA00004651"/>
    </source>
</evidence>
<dbReference type="SUPFAM" id="SSF52540">
    <property type="entry name" value="P-loop containing nucleoside triphosphate hydrolases"/>
    <property type="match status" value="1"/>
</dbReference>
<dbReference type="Pfam" id="PF00664">
    <property type="entry name" value="ABC_membrane"/>
    <property type="match status" value="1"/>
</dbReference>
<dbReference type="InterPro" id="IPR027417">
    <property type="entry name" value="P-loop_NTPase"/>
</dbReference>
<dbReference type="PROSITE" id="PS50929">
    <property type="entry name" value="ABC_TM1F"/>
    <property type="match status" value="1"/>
</dbReference>
<dbReference type="RefSeq" id="WP_172454945.1">
    <property type="nucleotide sequence ID" value="NZ_JANJZD010000003.1"/>
</dbReference>
<keyword evidence="8 10" id="KW-0472">Membrane</keyword>
<evidence type="ECO:0000256" key="10">
    <source>
        <dbReference type="SAM" id="Phobius"/>
    </source>
</evidence>
<evidence type="ECO:0000256" key="7">
    <source>
        <dbReference type="ARBA" id="ARBA00022989"/>
    </source>
</evidence>
<dbReference type="FunFam" id="3.40.50.300:FF:000854">
    <property type="entry name" value="Multidrug ABC transporter ATP-binding protein"/>
    <property type="match status" value="1"/>
</dbReference>
<feature type="domain" description="ABC transporter" evidence="11">
    <location>
        <begin position="337"/>
        <end position="582"/>
    </location>
</feature>
<feature type="compositionally biased region" description="Basic and acidic residues" evidence="9">
    <location>
        <begin position="603"/>
        <end position="616"/>
    </location>
</feature>
<dbReference type="GO" id="GO:0005886">
    <property type="term" value="C:plasma membrane"/>
    <property type="evidence" value="ECO:0007669"/>
    <property type="project" value="UniProtKB-SubCell"/>
</dbReference>
<feature type="transmembrane region" description="Helical" evidence="10">
    <location>
        <begin position="241"/>
        <end position="262"/>
    </location>
</feature>
<protein>
    <submittedName>
        <fullName evidence="13">ATP-binding/permease protein CydD</fullName>
    </submittedName>
</protein>
<reference evidence="13 14" key="1">
    <citation type="submission" date="2018-01" db="EMBL/GenBank/DDBJ databases">
        <authorList>
            <person name="Gaut B.S."/>
            <person name="Morton B.R."/>
            <person name="Clegg M.T."/>
            <person name="Duvall M.R."/>
        </authorList>
    </citation>
    <scope>NUCLEOTIDE SEQUENCE [LARGE SCALE GENOMIC DNA]</scope>
    <source>
        <strain evidence="13">GP69</strain>
    </source>
</reference>
<dbReference type="InterPro" id="IPR011527">
    <property type="entry name" value="ABC1_TM_dom"/>
</dbReference>
<dbReference type="GO" id="GO:0005524">
    <property type="term" value="F:ATP binding"/>
    <property type="evidence" value="ECO:0007669"/>
    <property type="project" value="UniProtKB-KW"/>
</dbReference>
<feature type="domain" description="ABC transmembrane type-1" evidence="12">
    <location>
        <begin position="18"/>
        <end position="302"/>
    </location>
</feature>